<reference evidence="2 3" key="1">
    <citation type="submission" date="2020-05" db="EMBL/GenBank/DDBJ databases">
        <title>Complete genome sequence of Gemmatimonas greenlandica TET16.</title>
        <authorList>
            <person name="Zeng Y."/>
        </authorList>
    </citation>
    <scope>NUCLEOTIDE SEQUENCE [LARGE SCALE GENOMIC DNA]</scope>
    <source>
        <strain evidence="2 3">TET16</strain>
    </source>
</reference>
<evidence type="ECO:0000313" key="2">
    <source>
        <dbReference type="EMBL" id="QJR38136.1"/>
    </source>
</evidence>
<dbReference type="Pfam" id="PF01882">
    <property type="entry name" value="DUF58"/>
    <property type="match status" value="1"/>
</dbReference>
<dbReference type="Gene3D" id="3.40.50.410">
    <property type="entry name" value="von Willebrand factor, type A domain"/>
    <property type="match status" value="1"/>
</dbReference>
<dbReference type="AlphaFoldDB" id="A0A6M4IX20"/>
<dbReference type="PANTHER" id="PTHR33608">
    <property type="entry name" value="BLL2464 PROTEIN"/>
    <property type="match status" value="1"/>
</dbReference>
<protein>
    <submittedName>
        <fullName evidence="2">DUF58 domain-containing protein</fullName>
    </submittedName>
</protein>
<dbReference type="SUPFAM" id="SSF53300">
    <property type="entry name" value="vWA-like"/>
    <property type="match status" value="1"/>
</dbReference>
<feature type="domain" description="VWFA" evidence="1">
    <location>
        <begin position="76"/>
        <end position="236"/>
    </location>
</feature>
<gene>
    <name evidence="2" type="ORF">HKW67_06465</name>
</gene>
<accession>A0A6M4IX20</accession>
<organism evidence="2 3">
    <name type="scientific">Gemmatimonas groenlandica</name>
    <dbReference type="NCBI Taxonomy" id="2732249"/>
    <lineage>
        <taxon>Bacteria</taxon>
        <taxon>Pseudomonadati</taxon>
        <taxon>Gemmatimonadota</taxon>
        <taxon>Gemmatimonadia</taxon>
        <taxon>Gemmatimonadales</taxon>
        <taxon>Gemmatimonadaceae</taxon>
        <taxon>Gemmatimonas</taxon>
    </lineage>
</organism>
<dbReference type="EMBL" id="CP053085">
    <property type="protein sequence ID" value="QJR38136.1"/>
    <property type="molecule type" value="Genomic_DNA"/>
</dbReference>
<dbReference type="CDD" id="cd00198">
    <property type="entry name" value="vWFA"/>
    <property type="match status" value="1"/>
</dbReference>
<keyword evidence="3" id="KW-1185">Reference proteome</keyword>
<sequence>MAPAEVLRQVRRIEVRTRRLVDSRFAGEYRSLFKGQGMEFAEVREYQPGDEVRSIDWNVSARMGRPFVKRYVEERELTIMLVIDMSGSSRFGTRAHFKHELAIEMAGVLALAATRNNDRVGLLMFSDRVEHALPARKGRKHALRLIRDLMTTSPVGRGTSVAVAVDRLMRLLPHRSVVFFASDFLADDLEKPLARLAQRHDVIAVTLEDPSERVLPDIGPARLQDPESGEVIEIDTSHPSVRAAFAKQVGAEDTLRRKLFGRLGLDEIVVHTEHGYVDALLSFFRARTRRPHGAVRTGPRGAMGDAAGTAAPVRAPIAPVSVADQRSR</sequence>
<dbReference type="InterPro" id="IPR036465">
    <property type="entry name" value="vWFA_dom_sf"/>
</dbReference>
<dbReference type="KEGG" id="ggr:HKW67_06465"/>
<proteinExistence type="predicted"/>
<evidence type="ECO:0000259" key="1">
    <source>
        <dbReference type="SMART" id="SM00327"/>
    </source>
</evidence>
<dbReference type="Proteomes" id="UP000500938">
    <property type="component" value="Chromosome"/>
</dbReference>
<dbReference type="InterPro" id="IPR002881">
    <property type="entry name" value="DUF58"/>
</dbReference>
<dbReference type="InterPro" id="IPR002035">
    <property type="entry name" value="VWF_A"/>
</dbReference>
<dbReference type="SMART" id="SM00327">
    <property type="entry name" value="VWA"/>
    <property type="match status" value="1"/>
</dbReference>
<dbReference type="PANTHER" id="PTHR33608:SF6">
    <property type="entry name" value="BLL2464 PROTEIN"/>
    <property type="match status" value="1"/>
</dbReference>
<evidence type="ECO:0000313" key="3">
    <source>
        <dbReference type="Proteomes" id="UP000500938"/>
    </source>
</evidence>
<name>A0A6M4IX20_9BACT</name>